<dbReference type="EMBL" id="ML210209">
    <property type="protein sequence ID" value="TFK23945.1"/>
    <property type="molecule type" value="Genomic_DNA"/>
</dbReference>
<feature type="compositionally biased region" description="Low complexity" evidence="1">
    <location>
        <begin position="274"/>
        <end position="293"/>
    </location>
</feature>
<evidence type="ECO:0000256" key="1">
    <source>
        <dbReference type="SAM" id="MobiDB-lite"/>
    </source>
</evidence>
<dbReference type="Pfam" id="PF03525">
    <property type="entry name" value="Meiotic_rec114"/>
    <property type="match status" value="1"/>
</dbReference>
<dbReference type="GO" id="GO:0007131">
    <property type="term" value="P:reciprocal meiotic recombination"/>
    <property type="evidence" value="ECO:0007669"/>
    <property type="project" value="InterPro"/>
</dbReference>
<organism evidence="2 3">
    <name type="scientific">Coprinopsis marcescibilis</name>
    <name type="common">Agaric fungus</name>
    <name type="synonym">Psathyrella marcescibilis</name>
    <dbReference type="NCBI Taxonomy" id="230819"/>
    <lineage>
        <taxon>Eukaryota</taxon>
        <taxon>Fungi</taxon>
        <taxon>Dikarya</taxon>
        <taxon>Basidiomycota</taxon>
        <taxon>Agaricomycotina</taxon>
        <taxon>Agaricomycetes</taxon>
        <taxon>Agaricomycetidae</taxon>
        <taxon>Agaricales</taxon>
        <taxon>Agaricineae</taxon>
        <taxon>Psathyrellaceae</taxon>
        <taxon>Coprinopsis</taxon>
    </lineage>
</organism>
<feature type="compositionally biased region" description="Polar residues" evidence="1">
    <location>
        <begin position="254"/>
        <end position="273"/>
    </location>
</feature>
<keyword evidence="3" id="KW-1185">Reference proteome</keyword>
<accession>A0A5C3KUP5</accession>
<protein>
    <submittedName>
        <fullName evidence="2">Uncharacterized protein</fullName>
    </submittedName>
</protein>
<sequence>MSHSTTSTSSYIIQKYSKSHNKPNAQTQQGNDWQHFTNPVMRAVLDKTKNHRGEVDSLRLRIIWSMNEADDDTGFQQNPEDLDLFSFSALKRNKPQKHHMEGLPLKAVYRDTVVCIRYMHSTTQTHRRFQISFGSLIDANSFVNSIKPVCPCKLLPPNPQSSGPMLNHAGTMVPNHAPNTLSSEGSGMQRSTTVAKPGLDDHASGSLQYQRSDTMLPMTSEPDYEFESNAAYGPGSTTSATATNQSAMGPPNFLPNNRKNTMATVGSHTTVHNSRLSQASSQLPPSSPFPSSSDKGTAYSSPEDNLDRPEEDMALLESLREATALYGMPAAQLENIVAEVIREDGFVRLMEKLSSMWRIHSLMGAEQYSAPMAV</sequence>
<evidence type="ECO:0000313" key="3">
    <source>
        <dbReference type="Proteomes" id="UP000307440"/>
    </source>
</evidence>
<reference evidence="2 3" key="1">
    <citation type="journal article" date="2019" name="Nat. Ecol. Evol.">
        <title>Megaphylogeny resolves global patterns of mushroom evolution.</title>
        <authorList>
            <person name="Varga T."/>
            <person name="Krizsan K."/>
            <person name="Foldi C."/>
            <person name="Dima B."/>
            <person name="Sanchez-Garcia M."/>
            <person name="Sanchez-Ramirez S."/>
            <person name="Szollosi G.J."/>
            <person name="Szarkandi J.G."/>
            <person name="Papp V."/>
            <person name="Albert L."/>
            <person name="Andreopoulos W."/>
            <person name="Angelini C."/>
            <person name="Antonin V."/>
            <person name="Barry K.W."/>
            <person name="Bougher N.L."/>
            <person name="Buchanan P."/>
            <person name="Buyck B."/>
            <person name="Bense V."/>
            <person name="Catcheside P."/>
            <person name="Chovatia M."/>
            <person name="Cooper J."/>
            <person name="Damon W."/>
            <person name="Desjardin D."/>
            <person name="Finy P."/>
            <person name="Geml J."/>
            <person name="Haridas S."/>
            <person name="Hughes K."/>
            <person name="Justo A."/>
            <person name="Karasinski D."/>
            <person name="Kautmanova I."/>
            <person name="Kiss B."/>
            <person name="Kocsube S."/>
            <person name="Kotiranta H."/>
            <person name="LaButti K.M."/>
            <person name="Lechner B.E."/>
            <person name="Liimatainen K."/>
            <person name="Lipzen A."/>
            <person name="Lukacs Z."/>
            <person name="Mihaltcheva S."/>
            <person name="Morgado L.N."/>
            <person name="Niskanen T."/>
            <person name="Noordeloos M.E."/>
            <person name="Ohm R.A."/>
            <person name="Ortiz-Santana B."/>
            <person name="Ovrebo C."/>
            <person name="Racz N."/>
            <person name="Riley R."/>
            <person name="Savchenko A."/>
            <person name="Shiryaev A."/>
            <person name="Soop K."/>
            <person name="Spirin V."/>
            <person name="Szebenyi C."/>
            <person name="Tomsovsky M."/>
            <person name="Tulloss R.E."/>
            <person name="Uehling J."/>
            <person name="Grigoriev I.V."/>
            <person name="Vagvolgyi C."/>
            <person name="Papp T."/>
            <person name="Martin F.M."/>
            <person name="Miettinen O."/>
            <person name="Hibbett D.S."/>
            <person name="Nagy L.G."/>
        </authorList>
    </citation>
    <scope>NUCLEOTIDE SEQUENCE [LARGE SCALE GENOMIC DNA]</scope>
    <source>
        <strain evidence="2 3">CBS 121175</strain>
    </source>
</reference>
<feature type="region of interest" description="Disordered" evidence="1">
    <location>
        <begin position="182"/>
        <end position="308"/>
    </location>
</feature>
<evidence type="ECO:0000313" key="2">
    <source>
        <dbReference type="EMBL" id="TFK23945.1"/>
    </source>
</evidence>
<feature type="compositionally biased region" description="Polar residues" evidence="1">
    <location>
        <begin position="294"/>
        <end position="303"/>
    </location>
</feature>
<feature type="compositionally biased region" description="Polar residues" evidence="1">
    <location>
        <begin position="182"/>
        <end position="194"/>
    </location>
</feature>
<gene>
    <name evidence="2" type="ORF">FA15DRAFT_641814</name>
</gene>
<proteinExistence type="predicted"/>
<dbReference type="InterPro" id="IPR004354">
    <property type="entry name" value="Meiotic_Rec114"/>
</dbReference>
<name>A0A5C3KUP5_COPMA</name>
<dbReference type="OrthoDB" id="3364736at2759"/>
<dbReference type="Proteomes" id="UP000307440">
    <property type="component" value="Unassembled WGS sequence"/>
</dbReference>
<dbReference type="AlphaFoldDB" id="A0A5C3KUP5"/>